<keyword evidence="3" id="KW-1185">Reference proteome</keyword>
<sequence>MIKFLKNLFNGFIIAGIIIFLIGVDYWMFRAGIPYQDPPTDLQIQYAIDYGIGETLMEVGFEVLIIGVVSRIISGIISKKKPRKKPL</sequence>
<organism evidence="2 3">
    <name type="scientific">Butyrivibrio fibrisolvens DSM 3071</name>
    <dbReference type="NCBI Taxonomy" id="1121131"/>
    <lineage>
        <taxon>Bacteria</taxon>
        <taxon>Bacillati</taxon>
        <taxon>Bacillota</taxon>
        <taxon>Clostridia</taxon>
        <taxon>Lachnospirales</taxon>
        <taxon>Lachnospiraceae</taxon>
        <taxon>Butyrivibrio</taxon>
    </lineage>
</organism>
<dbReference type="AlphaFoldDB" id="A0A1M5QDZ4"/>
<dbReference type="RefSeq" id="WP_073384863.1">
    <property type="nucleotide sequence ID" value="NZ_FQXK01000003.1"/>
</dbReference>
<feature type="transmembrane region" description="Helical" evidence="1">
    <location>
        <begin position="7"/>
        <end position="29"/>
    </location>
</feature>
<evidence type="ECO:0000313" key="2">
    <source>
        <dbReference type="EMBL" id="SHH12121.1"/>
    </source>
</evidence>
<dbReference type="EMBL" id="FQXK01000003">
    <property type="protein sequence ID" value="SHH12121.1"/>
    <property type="molecule type" value="Genomic_DNA"/>
</dbReference>
<keyword evidence="1" id="KW-1133">Transmembrane helix</keyword>
<evidence type="ECO:0000313" key="3">
    <source>
        <dbReference type="Proteomes" id="UP000184278"/>
    </source>
</evidence>
<gene>
    <name evidence="2" type="ORF">SAMN02745229_00282</name>
</gene>
<name>A0A1M5QDZ4_BUTFI</name>
<proteinExistence type="predicted"/>
<evidence type="ECO:0000256" key="1">
    <source>
        <dbReference type="SAM" id="Phobius"/>
    </source>
</evidence>
<dbReference type="OrthoDB" id="2062184at2"/>
<keyword evidence="1" id="KW-0812">Transmembrane</keyword>
<reference evidence="3" key="1">
    <citation type="submission" date="2016-11" db="EMBL/GenBank/DDBJ databases">
        <authorList>
            <person name="Varghese N."/>
            <person name="Submissions S."/>
        </authorList>
    </citation>
    <scope>NUCLEOTIDE SEQUENCE [LARGE SCALE GENOMIC DNA]</scope>
    <source>
        <strain evidence="3">DSM 3071</strain>
    </source>
</reference>
<dbReference type="STRING" id="1121131.SAMN02745229_00282"/>
<keyword evidence="1" id="KW-0472">Membrane</keyword>
<accession>A0A1M5QDZ4</accession>
<protein>
    <submittedName>
        <fullName evidence="2">Uncharacterized protein</fullName>
    </submittedName>
</protein>
<dbReference type="Proteomes" id="UP000184278">
    <property type="component" value="Unassembled WGS sequence"/>
</dbReference>
<dbReference type="GeneID" id="89508970"/>
<feature type="transmembrane region" description="Helical" evidence="1">
    <location>
        <begin position="59"/>
        <end position="77"/>
    </location>
</feature>